<keyword evidence="2" id="KW-0812">Transmembrane</keyword>
<reference evidence="3 4" key="1">
    <citation type="submission" date="2020-10" db="EMBL/GenBank/DDBJ databases">
        <authorList>
            <person name="Klimov P.B."/>
            <person name="Dyachkov S.M."/>
            <person name="Chetverikov P.E."/>
        </authorList>
    </citation>
    <scope>NUCLEOTIDE SEQUENCE [LARGE SCALE GENOMIC DNA]</scope>
    <source>
        <strain evidence="3">BMOC 18-1129-001#AD2665</strain>
        <tissue evidence="3">Entire mites</tissue>
    </source>
</reference>
<name>A0ABQ7S9Q4_9ACAR</name>
<comment type="caution">
    <text evidence="3">The sequence shown here is derived from an EMBL/GenBank/DDBJ whole genome shotgun (WGS) entry which is preliminary data.</text>
</comment>
<dbReference type="Proteomes" id="UP000825002">
    <property type="component" value="Unassembled WGS sequence"/>
</dbReference>
<feature type="transmembrane region" description="Helical" evidence="2">
    <location>
        <begin position="31"/>
        <end position="49"/>
    </location>
</feature>
<evidence type="ECO:0000256" key="2">
    <source>
        <dbReference type="SAM" id="Phobius"/>
    </source>
</evidence>
<evidence type="ECO:0000313" key="4">
    <source>
        <dbReference type="Proteomes" id="UP000825002"/>
    </source>
</evidence>
<gene>
    <name evidence="3" type="primary">notum1b</name>
    <name evidence="3" type="ORF">GZH46_01334</name>
</gene>
<accession>A0ABQ7S9Q4</accession>
<feature type="non-terminal residue" evidence="3">
    <location>
        <position position="1"/>
    </location>
</feature>
<dbReference type="EMBL" id="JAIFTH010000225">
    <property type="protein sequence ID" value="KAG9510132.1"/>
    <property type="molecule type" value="Genomic_DNA"/>
</dbReference>
<evidence type="ECO:0000313" key="3">
    <source>
        <dbReference type="EMBL" id="KAG9510132.1"/>
    </source>
</evidence>
<keyword evidence="4" id="KW-1185">Reference proteome</keyword>
<dbReference type="Pfam" id="PF03283">
    <property type="entry name" value="PAE"/>
    <property type="match status" value="1"/>
</dbReference>
<keyword evidence="2" id="KW-0472">Membrane</keyword>
<evidence type="ECO:0000256" key="1">
    <source>
        <dbReference type="ARBA" id="ARBA00010213"/>
    </source>
</evidence>
<protein>
    <submittedName>
        <fullName evidence="3">Inactive palmitoleoyl-protein carboxylesterase notum1b</fullName>
    </submittedName>
</protein>
<feature type="non-terminal residue" evidence="3">
    <location>
        <position position="216"/>
    </location>
</feature>
<sequence length="216" mass="25145">SKSKQLSYRQELSCKRIIQTMTRSSANKIDYMLLLSLMFFTQLAIVSKWPQIMPMVGANAMSHYQQQNHNHNQQNHDLSTSFSLSQTLSSQNRQSVRLNHEHLLQRHWFNNTKAHHDQTTTTNDVTCNDGSPAGYYLRPSPNGSTRWIIFLEGGWHCFNARSCQQRWQKSRELMTSTRWPELKSGSGILSANREENPHWWDANHVFVPYCSSDSWS</sequence>
<comment type="similarity">
    <text evidence="1">Belongs to the pectinacetylesterase family. Notum subfamily.</text>
</comment>
<keyword evidence="2" id="KW-1133">Transmembrane helix</keyword>
<proteinExistence type="inferred from homology"/>
<dbReference type="InterPro" id="IPR004963">
    <property type="entry name" value="PAE/NOTUM"/>
</dbReference>
<dbReference type="PANTHER" id="PTHR21562">
    <property type="entry name" value="NOTUM-RELATED"/>
    <property type="match status" value="1"/>
</dbReference>
<organism evidence="3 4">
    <name type="scientific">Fragariocoptes setiger</name>
    <dbReference type="NCBI Taxonomy" id="1670756"/>
    <lineage>
        <taxon>Eukaryota</taxon>
        <taxon>Metazoa</taxon>
        <taxon>Ecdysozoa</taxon>
        <taxon>Arthropoda</taxon>
        <taxon>Chelicerata</taxon>
        <taxon>Arachnida</taxon>
        <taxon>Acari</taxon>
        <taxon>Acariformes</taxon>
        <taxon>Trombidiformes</taxon>
        <taxon>Prostigmata</taxon>
        <taxon>Eupodina</taxon>
        <taxon>Eriophyoidea</taxon>
        <taxon>Phytoptidae</taxon>
        <taxon>Fragariocoptes</taxon>
    </lineage>
</organism>
<dbReference type="PANTHER" id="PTHR21562:SF122">
    <property type="entry name" value="PALMITOLEOYL-PROTEIN CARBOXYLESTERASE NOTUM"/>
    <property type="match status" value="1"/>
</dbReference>